<name>A0A0C2F1L7_9BILA</name>
<sequence>MICQTIVNCTSIALVVRVVSEEKVWRSIL</sequence>
<reference evidence="1 2" key="1">
    <citation type="submission" date="2013-12" db="EMBL/GenBank/DDBJ databases">
        <title>Draft genome of the parsitic nematode Ancylostoma duodenale.</title>
        <authorList>
            <person name="Mitreva M."/>
        </authorList>
    </citation>
    <scope>NUCLEOTIDE SEQUENCE [LARGE SCALE GENOMIC DNA]</scope>
    <source>
        <strain evidence="1 2">Zhejiang</strain>
    </source>
</reference>
<dbReference type="Proteomes" id="UP000054047">
    <property type="component" value="Unassembled WGS sequence"/>
</dbReference>
<proteinExistence type="predicted"/>
<evidence type="ECO:0000313" key="2">
    <source>
        <dbReference type="Proteomes" id="UP000054047"/>
    </source>
</evidence>
<dbReference type="AlphaFoldDB" id="A0A0C2F1L7"/>
<keyword evidence="2" id="KW-1185">Reference proteome</keyword>
<evidence type="ECO:0000313" key="1">
    <source>
        <dbReference type="EMBL" id="KIH42385.1"/>
    </source>
</evidence>
<accession>A0A0C2F1L7</accession>
<gene>
    <name evidence="1" type="ORF">ANCDUO_27630</name>
</gene>
<organism evidence="1 2">
    <name type="scientific">Ancylostoma duodenale</name>
    <dbReference type="NCBI Taxonomy" id="51022"/>
    <lineage>
        <taxon>Eukaryota</taxon>
        <taxon>Metazoa</taxon>
        <taxon>Ecdysozoa</taxon>
        <taxon>Nematoda</taxon>
        <taxon>Chromadorea</taxon>
        <taxon>Rhabditida</taxon>
        <taxon>Rhabditina</taxon>
        <taxon>Rhabditomorpha</taxon>
        <taxon>Strongyloidea</taxon>
        <taxon>Ancylostomatidae</taxon>
        <taxon>Ancylostomatinae</taxon>
        <taxon>Ancylostoma</taxon>
    </lineage>
</organism>
<dbReference type="EMBL" id="KN795783">
    <property type="protein sequence ID" value="KIH42385.1"/>
    <property type="molecule type" value="Genomic_DNA"/>
</dbReference>
<protein>
    <submittedName>
        <fullName evidence="1">Uncharacterized protein</fullName>
    </submittedName>
</protein>